<keyword evidence="5" id="KW-1185">Reference proteome</keyword>
<proteinExistence type="predicted"/>
<dbReference type="OrthoDB" id="5241017at2"/>
<dbReference type="InterPro" id="IPR007887">
    <property type="entry name" value="MecA_N"/>
</dbReference>
<protein>
    <submittedName>
        <fullName evidence="4">NTF2-like N-terminal transpeptidase domain-containing protein</fullName>
    </submittedName>
</protein>
<dbReference type="PANTHER" id="PTHR30627">
    <property type="entry name" value="PEPTIDOGLYCAN D,D-TRANSPEPTIDASE"/>
    <property type="match status" value="1"/>
</dbReference>
<evidence type="ECO:0000256" key="1">
    <source>
        <dbReference type="SAM" id="Phobius"/>
    </source>
</evidence>
<feature type="domain" description="NTF2-like N-terminal transpeptidase" evidence="3">
    <location>
        <begin position="64"/>
        <end position="170"/>
    </location>
</feature>
<dbReference type="EMBL" id="FNVU01000004">
    <property type="protein sequence ID" value="SEG35132.1"/>
    <property type="molecule type" value="Genomic_DNA"/>
</dbReference>
<dbReference type="Gene3D" id="3.40.710.10">
    <property type="entry name" value="DD-peptidase/beta-lactamase superfamily"/>
    <property type="match status" value="1"/>
</dbReference>
<dbReference type="Proteomes" id="UP000236754">
    <property type="component" value="Unassembled WGS sequence"/>
</dbReference>
<evidence type="ECO:0000313" key="5">
    <source>
        <dbReference type="Proteomes" id="UP000236754"/>
    </source>
</evidence>
<evidence type="ECO:0000313" key="4">
    <source>
        <dbReference type="EMBL" id="SEG35132.1"/>
    </source>
</evidence>
<reference evidence="4 5" key="1">
    <citation type="submission" date="2016-10" db="EMBL/GenBank/DDBJ databases">
        <authorList>
            <person name="de Groot N.N."/>
        </authorList>
    </citation>
    <scope>NUCLEOTIDE SEQUENCE [LARGE SCALE GENOMIC DNA]</scope>
    <source>
        <strain evidence="4 5">CGMCC 4.2023</strain>
    </source>
</reference>
<dbReference type="Pfam" id="PF00905">
    <property type="entry name" value="Transpeptidase"/>
    <property type="match status" value="1"/>
</dbReference>
<dbReference type="AlphaFoldDB" id="A0A1H5ZFS8"/>
<dbReference type="InterPro" id="IPR012338">
    <property type="entry name" value="Beta-lactam/transpept-like"/>
</dbReference>
<evidence type="ECO:0000259" key="2">
    <source>
        <dbReference type="Pfam" id="PF00905"/>
    </source>
</evidence>
<dbReference type="GO" id="GO:0046677">
    <property type="term" value="P:response to antibiotic"/>
    <property type="evidence" value="ECO:0007669"/>
    <property type="project" value="InterPro"/>
</dbReference>
<dbReference type="GO" id="GO:0071555">
    <property type="term" value="P:cell wall organization"/>
    <property type="evidence" value="ECO:0007669"/>
    <property type="project" value="TreeGrafter"/>
</dbReference>
<sequence>MPISRGVKVGIVGTVAIGMLAVGGYGAYNIISGLSHSVGNTGLTTTNSTASPISSKPPGAKEITKAADAFLKAWSSGDTAKAAALTDSAQEAASGLDGYRDHAHVTSVRAVPSTTSGAQVNYTVDAHLSYQGISKEWKYTSSLTVIRSYYNRITVKWAPSVLHPGLKDGDSLVTGVAKTPDVDIVDRNGKVLDISAYPSLTQIAAQLRERYSGHVKQTGTPGIETYVEDSDGGTGATLLVLRKGVDAKLRTTLDATAQAAAEKAVLAKPQSGVTALDTDTGGIMAIAFNPASGQDIALQSLEAPGSTFKIVTATALLNAGVTPQTHSQCVSGYSRHLGKAYTNVSRDNPGADFAWDFANSCNTGFIRLAGDIGPTTLTTTGRTYYGLGTDWYVGTSTDDGNIPGGTGDEMTSEMIGQGQVVMTTLNMASVSATVVDGRFHQPSLLQDSSVIDQRAQISTSPLPSGVRTDLMQMMHRTITDGTAYAAMHDFGGTVGAKTGSAEASTGAPNGWFTAYHGHVAAAAMVVQGGEGVDSAGPIVASVLRAAS</sequence>
<dbReference type="RefSeq" id="WP_103885732.1">
    <property type="nucleotide sequence ID" value="NZ_FNVU01000004.1"/>
</dbReference>
<keyword evidence="1" id="KW-0472">Membrane</keyword>
<dbReference type="PANTHER" id="PTHR30627:SF24">
    <property type="entry name" value="PENICILLIN-BINDING PROTEIN 4B"/>
    <property type="match status" value="1"/>
</dbReference>
<keyword evidence="1" id="KW-0812">Transmembrane</keyword>
<gene>
    <name evidence="4" type="ORF">SAMN05216223_104481</name>
</gene>
<name>A0A1H5ZFS8_9ACTN</name>
<dbReference type="InterPro" id="IPR001460">
    <property type="entry name" value="PCN-bd_Tpept"/>
</dbReference>
<organism evidence="4 5">
    <name type="scientific">Actinacidiphila yanglinensis</name>
    <dbReference type="NCBI Taxonomy" id="310779"/>
    <lineage>
        <taxon>Bacteria</taxon>
        <taxon>Bacillati</taxon>
        <taxon>Actinomycetota</taxon>
        <taxon>Actinomycetes</taxon>
        <taxon>Kitasatosporales</taxon>
        <taxon>Streptomycetaceae</taxon>
        <taxon>Actinacidiphila</taxon>
    </lineage>
</organism>
<dbReference type="GO" id="GO:0008658">
    <property type="term" value="F:penicillin binding"/>
    <property type="evidence" value="ECO:0007669"/>
    <property type="project" value="InterPro"/>
</dbReference>
<dbReference type="GO" id="GO:0071972">
    <property type="term" value="F:peptidoglycan L,D-transpeptidase activity"/>
    <property type="evidence" value="ECO:0007669"/>
    <property type="project" value="TreeGrafter"/>
</dbReference>
<feature type="transmembrane region" description="Helical" evidence="1">
    <location>
        <begin position="7"/>
        <end position="28"/>
    </location>
</feature>
<dbReference type="Pfam" id="PF05223">
    <property type="entry name" value="MecA_N"/>
    <property type="match status" value="1"/>
</dbReference>
<accession>A0A1H5ZFS8</accession>
<dbReference type="SUPFAM" id="SSF56601">
    <property type="entry name" value="beta-lactamase/transpeptidase-like"/>
    <property type="match status" value="1"/>
</dbReference>
<dbReference type="InterPro" id="IPR050515">
    <property type="entry name" value="Beta-lactam/transpept"/>
</dbReference>
<dbReference type="GO" id="GO:0005886">
    <property type="term" value="C:plasma membrane"/>
    <property type="evidence" value="ECO:0007669"/>
    <property type="project" value="TreeGrafter"/>
</dbReference>
<keyword evidence="1" id="KW-1133">Transmembrane helix</keyword>
<feature type="domain" description="Penicillin-binding protein transpeptidase" evidence="2">
    <location>
        <begin position="273"/>
        <end position="543"/>
    </location>
</feature>
<evidence type="ECO:0000259" key="3">
    <source>
        <dbReference type="Pfam" id="PF05223"/>
    </source>
</evidence>